<organism evidence="1 2">
    <name type="scientific">Dryococelus australis</name>
    <dbReference type="NCBI Taxonomy" id="614101"/>
    <lineage>
        <taxon>Eukaryota</taxon>
        <taxon>Metazoa</taxon>
        <taxon>Ecdysozoa</taxon>
        <taxon>Arthropoda</taxon>
        <taxon>Hexapoda</taxon>
        <taxon>Insecta</taxon>
        <taxon>Pterygota</taxon>
        <taxon>Neoptera</taxon>
        <taxon>Polyneoptera</taxon>
        <taxon>Phasmatodea</taxon>
        <taxon>Verophasmatodea</taxon>
        <taxon>Anareolatae</taxon>
        <taxon>Phasmatidae</taxon>
        <taxon>Eurycanthinae</taxon>
        <taxon>Dryococelus</taxon>
    </lineage>
</organism>
<dbReference type="EMBL" id="JARBHB010000002">
    <property type="protein sequence ID" value="KAJ8892290.1"/>
    <property type="molecule type" value="Genomic_DNA"/>
</dbReference>
<comment type="caution">
    <text evidence="1">The sequence shown here is derived from an EMBL/GenBank/DDBJ whole genome shotgun (WGS) entry which is preliminary data.</text>
</comment>
<keyword evidence="2" id="KW-1185">Reference proteome</keyword>
<sequence length="216" mass="24856">MHETNLPFQKLTVSDAYYKRYLYVYNFGIHDNETIASRGSQEFFSCLAAYFTRVVSTDQSVKHIVVYSDSCAGQNRNMNVVLTLMRYVQTNNTSIDTIEQTFLVSGHSYLPNDCDFGCNDLYVPKDWYDIMAQLGQNKKFVVHAIQCSDIVSVKRLQNCTTRRRRICMAMKLTEKDVSLEALMGGHHHSYFLRKQLEPVYPTGQTVTSAIKKDIMD</sequence>
<evidence type="ECO:0000313" key="2">
    <source>
        <dbReference type="Proteomes" id="UP001159363"/>
    </source>
</evidence>
<evidence type="ECO:0000313" key="1">
    <source>
        <dbReference type="EMBL" id="KAJ8892290.1"/>
    </source>
</evidence>
<protein>
    <submittedName>
        <fullName evidence="1">Uncharacterized protein</fullName>
    </submittedName>
</protein>
<gene>
    <name evidence="1" type="ORF">PR048_004870</name>
</gene>
<proteinExistence type="predicted"/>
<accession>A0ABQ9I6M4</accession>
<reference evidence="1 2" key="1">
    <citation type="submission" date="2023-02" db="EMBL/GenBank/DDBJ databases">
        <title>LHISI_Scaffold_Assembly.</title>
        <authorList>
            <person name="Stuart O.P."/>
            <person name="Cleave R."/>
            <person name="Magrath M.J.L."/>
            <person name="Mikheyev A.S."/>
        </authorList>
    </citation>
    <scope>NUCLEOTIDE SEQUENCE [LARGE SCALE GENOMIC DNA]</scope>
    <source>
        <strain evidence="1">Daus_M_001</strain>
        <tissue evidence="1">Leg muscle</tissue>
    </source>
</reference>
<name>A0ABQ9I6M4_9NEOP</name>
<dbReference type="Proteomes" id="UP001159363">
    <property type="component" value="Chromosome 2"/>
</dbReference>